<name>A0ABX1CIQ9_9ACTN</name>
<dbReference type="Proteomes" id="UP000727056">
    <property type="component" value="Unassembled WGS sequence"/>
</dbReference>
<keyword evidence="2" id="KW-1185">Reference proteome</keyword>
<evidence type="ECO:0000313" key="2">
    <source>
        <dbReference type="Proteomes" id="UP000727056"/>
    </source>
</evidence>
<evidence type="ECO:0008006" key="3">
    <source>
        <dbReference type="Google" id="ProtNLM"/>
    </source>
</evidence>
<dbReference type="EMBL" id="JAAVJC010000410">
    <property type="protein sequence ID" value="NJQ17785.1"/>
    <property type="molecule type" value="Genomic_DNA"/>
</dbReference>
<proteinExistence type="predicted"/>
<sequence>MSRYFGSREQLFVEVLREADRRAETDLAVVGEPAGREAARRRRRGGRVSLGVVEVSLRSAASVPADASISCMRGFSRHAPGRRVGDCGRRTGA</sequence>
<gene>
    <name evidence="1" type="ORF">HCN52_23330</name>
</gene>
<protein>
    <recommendedName>
        <fullName evidence="3">TetR family transcriptional regulator</fullName>
    </recommendedName>
</protein>
<reference evidence="1 2" key="1">
    <citation type="submission" date="2020-03" db="EMBL/GenBank/DDBJ databases">
        <title>Draft genome of Streptomyces sp. ventii, isolated from the Axial Seamount in the Pacific Ocean, and resequencing of the two type strains Streptomyces lonarensis strain NCL 716 and Streptomyces bohaiensis strain 11A07.</title>
        <authorList>
            <person name="Loughran R.M."/>
            <person name="Pfannmuller K.M."/>
            <person name="Wasson B.J."/>
            <person name="Deadmond M.C."/>
            <person name="Paddock B.E."/>
            <person name="Koyack M.J."/>
            <person name="Gallegos D.A."/>
            <person name="Mitchell E.A."/>
            <person name="Ushijima B."/>
            <person name="Saw J.H."/>
            <person name="Mcphail K.L."/>
            <person name="Videau P."/>
        </authorList>
    </citation>
    <scope>NUCLEOTIDE SEQUENCE [LARGE SCALE GENOMIC DNA]</scope>
    <source>
        <strain evidence="1 2">11A07</strain>
    </source>
</reference>
<accession>A0ABX1CIQ9</accession>
<evidence type="ECO:0000313" key="1">
    <source>
        <dbReference type="EMBL" id="NJQ17785.1"/>
    </source>
</evidence>
<organism evidence="1 2">
    <name type="scientific">Streptomyces bohaiensis</name>
    <dbReference type="NCBI Taxonomy" id="1431344"/>
    <lineage>
        <taxon>Bacteria</taxon>
        <taxon>Bacillati</taxon>
        <taxon>Actinomycetota</taxon>
        <taxon>Actinomycetes</taxon>
        <taxon>Kitasatosporales</taxon>
        <taxon>Streptomycetaceae</taxon>
        <taxon>Streptomyces</taxon>
    </lineage>
</organism>
<comment type="caution">
    <text evidence="1">The sequence shown here is derived from an EMBL/GenBank/DDBJ whole genome shotgun (WGS) entry which is preliminary data.</text>
</comment>